<sequence>MALKIPPNKAGIFKTTTFKISASLNYFTQRIPMQINVTAPKNTRSHGGRIKESKILIPRTIKKYPKNLEKHLIVSPPPLYITVYSNGGKMLKKAGRQFEKFEQIRFNSFFVL</sequence>
<dbReference type="EMBL" id="VSSQ01056564">
    <property type="protein sequence ID" value="MPN10418.1"/>
    <property type="molecule type" value="Genomic_DNA"/>
</dbReference>
<proteinExistence type="predicted"/>
<reference evidence="1" key="1">
    <citation type="submission" date="2019-08" db="EMBL/GenBank/DDBJ databases">
        <authorList>
            <person name="Kucharzyk K."/>
            <person name="Murdoch R.W."/>
            <person name="Higgins S."/>
            <person name="Loffler F."/>
        </authorList>
    </citation>
    <scope>NUCLEOTIDE SEQUENCE</scope>
</reference>
<comment type="caution">
    <text evidence="1">The sequence shown here is derived from an EMBL/GenBank/DDBJ whole genome shotgun (WGS) entry which is preliminary data.</text>
</comment>
<name>A0A645F7T0_9ZZZZ</name>
<evidence type="ECO:0000313" key="1">
    <source>
        <dbReference type="EMBL" id="MPN10418.1"/>
    </source>
</evidence>
<dbReference type="AlphaFoldDB" id="A0A645F7T0"/>
<organism evidence="1">
    <name type="scientific">bioreactor metagenome</name>
    <dbReference type="NCBI Taxonomy" id="1076179"/>
    <lineage>
        <taxon>unclassified sequences</taxon>
        <taxon>metagenomes</taxon>
        <taxon>ecological metagenomes</taxon>
    </lineage>
</organism>
<protein>
    <submittedName>
        <fullName evidence="1">Uncharacterized protein</fullName>
    </submittedName>
</protein>
<accession>A0A645F7T0</accession>
<gene>
    <name evidence="1" type="ORF">SDC9_157713</name>
</gene>